<dbReference type="RefSeq" id="WP_386022347.1">
    <property type="nucleotide sequence ID" value="NZ_JBHUHX010000004.1"/>
</dbReference>
<sequence length="256" mass="28686">MMRVDSEETNSQRRWLEPYLGQSTGSASIMGKLAEAFKQSLTYPQILIWLLWIAFPIYGFFASNRLLPPDDGYSLHVVMASLTGNLSAVEPLVFMVFNLLGVIPMAYALLVLFDGKEQPLPAWPFVIASFFAGAFGILFYVALRRWGRDVEGTRSQLQQRLDSRVGPAILLIVSILLVIVGTGGSMQTYLDLWQTKPLVHVMTLDLVILLLVLPFLAIDDMRRRNVQGRAWKMLVALLPVFGVLIYLVARPKLSDA</sequence>
<comment type="caution">
    <text evidence="2">The sequence shown here is derived from an EMBL/GenBank/DDBJ whole genome shotgun (WGS) entry which is preliminary data.</text>
</comment>
<keyword evidence="1" id="KW-0472">Membrane</keyword>
<feature type="transmembrane region" description="Helical" evidence="1">
    <location>
        <begin position="230"/>
        <end position="249"/>
    </location>
</feature>
<feature type="transmembrane region" description="Helical" evidence="1">
    <location>
        <begin position="122"/>
        <end position="143"/>
    </location>
</feature>
<feature type="transmembrane region" description="Helical" evidence="1">
    <location>
        <begin position="164"/>
        <end position="186"/>
    </location>
</feature>
<organism evidence="2 3">
    <name type="scientific">Thiorhodococcus fuscus</name>
    <dbReference type="NCBI Taxonomy" id="527200"/>
    <lineage>
        <taxon>Bacteria</taxon>
        <taxon>Pseudomonadati</taxon>
        <taxon>Pseudomonadota</taxon>
        <taxon>Gammaproteobacteria</taxon>
        <taxon>Chromatiales</taxon>
        <taxon>Chromatiaceae</taxon>
        <taxon>Thiorhodococcus</taxon>
    </lineage>
</organism>
<feature type="transmembrane region" description="Helical" evidence="1">
    <location>
        <begin position="46"/>
        <end position="67"/>
    </location>
</feature>
<evidence type="ECO:0008006" key="4">
    <source>
        <dbReference type="Google" id="ProtNLM"/>
    </source>
</evidence>
<dbReference type="Proteomes" id="UP001597337">
    <property type="component" value="Unassembled WGS sequence"/>
</dbReference>
<dbReference type="PANTHER" id="PTHR36009">
    <property type="match status" value="1"/>
</dbReference>
<reference evidence="3" key="1">
    <citation type="journal article" date="2019" name="Int. J. Syst. Evol. Microbiol.">
        <title>The Global Catalogue of Microorganisms (GCM) 10K type strain sequencing project: providing services to taxonomists for standard genome sequencing and annotation.</title>
        <authorList>
            <consortium name="The Broad Institute Genomics Platform"/>
            <consortium name="The Broad Institute Genome Sequencing Center for Infectious Disease"/>
            <person name="Wu L."/>
            <person name="Ma J."/>
        </authorList>
    </citation>
    <scope>NUCLEOTIDE SEQUENCE [LARGE SCALE GENOMIC DNA]</scope>
    <source>
        <strain evidence="3">KACC 12597</strain>
    </source>
</reference>
<name>A0ABW4Y322_9GAMM</name>
<dbReference type="PANTHER" id="PTHR36009:SF3">
    <property type="entry name" value="TRANSMEMBRANE PROTEIN"/>
    <property type="match status" value="1"/>
</dbReference>
<feature type="transmembrane region" description="Helical" evidence="1">
    <location>
        <begin position="198"/>
        <end position="218"/>
    </location>
</feature>
<dbReference type="EMBL" id="JBHUHX010000004">
    <property type="protein sequence ID" value="MFD2110571.1"/>
    <property type="molecule type" value="Genomic_DNA"/>
</dbReference>
<evidence type="ECO:0000313" key="3">
    <source>
        <dbReference type="Proteomes" id="UP001597337"/>
    </source>
</evidence>
<gene>
    <name evidence="2" type="ORF">ACFSJC_01800</name>
</gene>
<evidence type="ECO:0000256" key="1">
    <source>
        <dbReference type="SAM" id="Phobius"/>
    </source>
</evidence>
<proteinExistence type="predicted"/>
<keyword evidence="3" id="KW-1185">Reference proteome</keyword>
<keyword evidence="1" id="KW-0812">Transmembrane</keyword>
<feature type="transmembrane region" description="Helical" evidence="1">
    <location>
        <begin position="88"/>
        <end position="110"/>
    </location>
</feature>
<evidence type="ECO:0000313" key="2">
    <source>
        <dbReference type="EMBL" id="MFD2110571.1"/>
    </source>
</evidence>
<protein>
    <recommendedName>
        <fullName evidence="4">DUF2834 domain-containing protein</fullName>
    </recommendedName>
</protein>
<accession>A0ABW4Y322</accession>
<keyword evidence="1" id="KW-1133">Transmembrane helix</keyword>